<gene>
    <name evidence="1" type="ORF">PCOR1329_LOCUS83339</name>
</gene>
<evidence type="ECO:0000313" key="2">
    <source>
        <dbReference type="Proteomes" id="UP001189429"/>
    </source>
</evidence>
<dbReference type="Proteomes" id="UP001189429">
    <property type="component" value="Unassembled WGS sequence"/>
</dbReference>
<accession>A0ABN9YCT1</accession>
<feature type="non-terminal residue" evidence="1">
    <location>
        <position position="1"/>
    </location>
</feature>
<evidence type="ECO:0008006" key="3">
    <source>
        <dbReference type="Google" id="ProtNLM"/>
    </source>
</evidence>
<keyword evidence="2" id="KW-1185">Reference proteome</keyword>
<comment type="caution">
    <text evidence="1">The sequence shown here is derived from an EMBL/GenBank/DDBJ whole genome shotgun (WGS) entry which is preliminary data.</text>
</comment>
<reference evidence="1" key="1">
    <citation type="submission" date="2023-10" db="EMBL/GenBank/DDBJ databases">
        <authorList>
            <person name="Chen Y."/>
            <person name="Shah S."/>
            <person name="Dougan E. K."/>
            <person name="Thang M."/>
            <person name="Chan C."/>
        </authorList>
    </citation>
    <scope>NUCLEOTIDE SEQUENCE [LARGE SCALE GENOMIC DNA]</scope>
</reference>
<name>A0ABN9YCT1_9DINO</name>
<protein>
    <recommendedName>
        <fullName evidence="3">Granulins domain-containing protein</fullName>
    </recommendedName>
</protein>
<organism evidence="1 2">
    <name type="scientific">Prorocentrum cordatum</name>
    <dbReference type="NCBI Taxonomy" id="2364126"/>
    <lineage>
        <taxon>Eukaryota</taxon>
        <taxon>Sar</taxon>
        <taxon>Alveolata</taxon>
        <taxon>Dinophyceae</taxon>
        <taxon>Prorocentrales</taxon>
        <taxon>Prorocentraceae</taxon>
        <taxon>Prorocentrum</taxon>
    </lineage>
</organism>
<sequence>ETSQCCEGPTGYGIACDKSATCCGGICCEEHSCCIDDVCMIPGTISPKGETCTVADTPAGSCAPGLFECGPLCIAGSEETSQCCEGPTGYGIACDKTAKCCGGMCCDEFSCCIDDVCVIPGSLAPNGETCSVSETVAGTCAPGSFECGPLCIAGSEETNQCCLGPTGYGIACDKSATCCGGICCEEHSCCMDDLCVIPGTIGASGQNCSVADTPAGECAPGSFECGPLCLVGSE</sequence>
<evidence type="ECO:0000313" key="1">
    <source>
        <dbReference type="EMBL" id="CAK0908740.1"/>
    </source>
</evidence>
<feature type="non-terminal residue" evidence="1">
    <location>
        <position position="234"/>
    </location>
</feature>
<proteinExistence type="predicted"/>
<dbReference type="EMBL" id="CAUYUJ010022069">
    <property type="protein sequence ID" value="CAK0908740.1"/>
    <property type="molecule type" value="Genomic_DNA"/>
</dbReference>